<dbReference type="AlphaFoldDB" id="A0A1N7RHJ5"/>
<keyword evidence="3" id="KW-1185">Reference proteome</keyword>
<dbReference type="EMBL" id="FTOR01000018">
    <property type="protein sequence ID" value="SIT34626.1"/>
    <property type="molecule type" value="Genomic_DNA"/>
</dbReference>
<protein>
    <recommendedName>
        <fullName evidence="4">HlyD family secretion protein</fullName>
    </recommendedName>
</protein>
<dbReference type="OrthoDB" id="7057889at2"/>
<evidence type="ECO:0000313" key="2">
    <source>
        <dbReference type="EMBL" id="SIT34626.1"/>
    </source>
</evidence>
<keyword evidence="1" id="KW-0812">Transmembrane</keyword>
<accession>A0A1N7RHJ5</accession>
<name>A0A1N7RHJ5_9BACT</name>
<keyword evidence="1" id="KW-1133">Transmembrane helix</keyword>
<dbReference type="RefSeq" id="WP_096510736.1">
    <property type="nucleotide sequence ID" value="NZ_AP017422.1"/>
</dbReference>
<organism evidence="2 3">
    <name type="scientific">Filimonas lacunae</name>
    <dbReference type="NCBI Taxonomy" id="477680"/>
    <lineage>
        <taxon>Bacteria</taxon>
        <taxon>Pseudomonadati</taxon>
        <taxon>Bacteroidota</taxon>
        <taxon>Chitinophagia</taxon>
        <taxon>Chitinophagales</taxon>
        <taxon>Chitinophagaceae</taxon>
        <taxon>Filimonas</taxon>
    </lineage>
</organism>
<evidence type="ECO:0008006" key="4">
    <source>
        <dbReference type="Google" id="ProtNLM"/>
    </source>
</evidence>
<dbReference type="Proteomes" id="UP000186917">
    <property type="component" value="Unassembled WGS sequence"/>
</dbReference>
<gene>
    <name evidence="2" type="ORF">SAMN05421788_1186</name>
</gene>
<reference evidence="3" key="1">
    <citation type="submission" date="2017-01" db="EMBL/GenBank/DDBJ databases">
        <authorList>
            <person name="Varghese N."/>
            <person name="Submissions S."/>
        </authorList>
    </citation>
    <scope>NUCLEOTIDE SEQUENCE [LARGE SCALE GENOMIC DNA]</scope>
    <source>
        <strain evidence="3">DSM 21054</strain>
    </source>
</reference>
<dbReference type="STRING" id="477680.SAMN05421788_1186"/>
<sequence>MPDTSQIVEIRSNEMDEIVGNIPPWVIRWGITVLFTVAVLGLVISNIIRYPDTLRATVLMQAENQPGKVTIRRTDENANFKFHFLVRNGDEVLPGDTLLTRFDPKEKKSYYTITPMSGKIYVSKGIDEKNTLDQIIWVVPKSSKAEVKIRYSNKGAGNVKVGQLVKIELSDFPVNEYGYLEGTIASIMPVQIEGDHQAYVQLKDQKIVTSDRKEIPILPVMEGSAEILLSDRSIFQRIFGSMFSR</sequence>
<evidence type="ECO:0000256" key="1">
    <source>
        <dbReference type="SAM" id="Phobius"/>
    </source>
</evidence>
<proteinExistence type="predicted"/>
<keyword evidence="1" id="KW-0472">Membrane</keyword>
<evidence type="ECO:0000313" key="3">
    <source>
        <dbReference type="Proteomes" id="UP000186917"/>
    </source>
</evidence>
<feature type="transmembrane region" description="Helical" evidence="1">
    <location>
        <begin position="25"/>
        <end position="48"/>
    </location>
</feature>